<accession>A0A699YX97</accession>
<dbReference type="InterPro" id="IPR050167">
    <property type="entry name" value="Ser_Thr_protein_kinase"/>
</dbReference>
<dbReference type="SUPFAM" id="SSF56112">
    <property type="entry name" value="Protein kinase-like (PK-like)"/>
    <property type="match status" value="1"/>
</dbReference>
<dbReference type="PROSITE" id="PS50011">
    <property type="entry name" value="PROTEIN_KINASE_DOM"/>
    <property type="match status" value="1"/>
</dbReference>
<feature type="domain" description="Protein kinase" evidence="1">
    <location>
        <begin position="1"/>
        <end position="74"/>
    </location>
</feature>
<evidence type="ECO:0000313" key="2">
    <source>
        <dbReference type="EMBL" id="GFH11464.1"/>
    </source>
</evidence>
<name>A0A699YX97_HAELA</name>
<gene>
    <name evidence="2" type="ORF">HaLaN_06965</name>
</gene>
<evidence type="ECO:0000259" key="1">
    <source>
        <dbReference type="PROSITE" id="PS50011"/>
    </source>
</evidence>
<protein>
    <submittedName>
        <fullName evidence="2">Protein kinase domain-containing protein</fullName>
    </submittedName>
</protein>
<dbReference type="AlphaFoldDB" id="A0A699YX97"/>
<proteinExistence type="predicted"/>
<keyword evidence="2" id="KW-0418">Kinase</keyword>
<feature type="non-terminal residue" evidence="2">
    <location>
        <position position="1"/>
    </location>
</feature>
<dbReference type="InterPro" id="IPR011009">
    <property type="entry name" value="Kinase-like_dom_sf"/>
</dbReference>
<dbReference type="Gene3D" id="1.10.510.10">
    <property type="entry name" value="Transferase(Phosphotransferase) domain 1"/>
    <property type="match status" value="1"/>
</dbReference>
<dbReference type="PANTHER" id="PTHR23257:SF958">
    <property type="entry name" value="SERINE_THREONINE-PROTEIN KINASE WNK4"/>
    <property type="match status" value="1"/>
</dbReference>
<dbReference type="Pfam" id="PF07714">
    <property type="entry name" value="PK_Tyr_Ser-Thr"/>
    <property type="match status" value="1"/>
</dbReference>
<dbReference type="InterPro" id="IPR000719">
    <property type="entry name" value="Prot_kinase_dom"/>
</dbReference>
<comment type="caution">
    <text evidence="2">The sequence shown here is derived from an EMBL/GenBank/DDBJ whole genome shotgun (WGS) entry which is preliminary data.</text>
</comment>
<dbReference type="EMBL" id="BLLF01000407">
    <property type="protein sequence ID" value="GFH11464.1"/>
    <property type="molecule type" value="Genomic_DNA"/>
</dbReference>
<dbReference type="GO" id="GO:0004672">
    <property type="term" value="F:protein kinase activity"/>
    <property type="evidence" value="ECO:0007669"/>
    <property type="project" value="InterPro"/>
</dbReference>
<evidence type="ECO:0000313" key="3">
    <source>
        <dbReference type="Proteomes" id="UP000485058"/>
    </source>
</evidence>
<dbReference type="InterPro" id="IPR001245">
    <property type="entry name" value="Ser-Thr/Tyr_kinase_cat_dom"/>
</dbReference>
<keyword evidence="3" id="KW-1185">Reference proteome</keyword>
<dbReference type="GO" id="GO:0005737">
    <property type="term" value="C:cytoplasm"/>
    <property type="evidence" value="ECO:0007669"/>
    <property type="project" value="TreeGrafter"/>
</dbReference>
<reference evidence="2 3" key="1">
    <citation type="submission" date="2020-02" db="EMBL/GenBank/DDBJ databases">
        <title>Draft genome sequence of Haematococcus lacustris strain NIES-144.</title>
        <authorList>
            <person name="Morimoto D."/>
            <person name="Nakagawa S."/>
            <person name="Yoshida T."/>
            <person name="Sawayama S."/>
        </authorList>
    </citation>
    <scope>NUCLEOTIDE SEQUENCE [LARGE SCALE GENOMIC DNA]</scope>
    <source>
        <strain evidence="2 3">NIES-144</strain>
    </source>
</reference>
<dbReference type="GO" id="GO:0007165">
    <property type="term" value="P:signal transduction"/>
    <property type="evidence" value="ECO:0007669"/>
    <property type="project" value="TreeGrafter"/>
</dbReference>
<dbReference type="PANTHER" id="PTHR23257">
    <property type="entry name" value="SERINE-THREONINE PROTEIN KINASE"/>
    <property type="match status" value="1"/>
</dbReference>
<organism evidence="2 3">
    <name type="scientific">Haematococcus lacustris</name>
    <name type="common">Green alga</name>
    <name type="synonym">Haematococcus pluvialis</name>
    <dbReference type="NCBI Taxonomy" id="44745"/>
    <lineage>
        <taxon>Eukaryota</taxon>
        <taxon>Viridiplantae</taxon>
        <taxon>Chlorophyta</taxon>
        <taxon>core chlorophytes</taxon>
        <taxon>Chlorophyceae</taxon>
        <taxon>CS clade</taxon>
        <taxon>Chlamydomonadales</taxon>
        <taxon>Haematococcaceae</taxon>
        <taxon>Haematococcus</taxon>
    </lineage>
</organism>
<sequence>RPQRKQIRNGFSVTDEAARLSGRTGTLVFMAPEVFKSENYNDKADVFSFAVVLYEVFHRQGTRPGPWPACCSGG</sequence>
<dbReference type="GO" id="GO:0005524">
    <property type="term" value="F:ATP binding"/>
    <property type="evidence" value="ECO:0007669"/>
    <property type="project" value="InterPro"/>
</dbReference>
<dbReference type="Proteomes" id="UP000485058">
    <property type="component" value="Unassembled WGS sequence"/>
</dbReference>
<keyword evidence="2" id="KW-0808">Transferase</keyword>